<feature type="region of interest" description="Disordered" evidence="4">
    <location>
        <begin position="269"/>
        <end position="431"/>
    </location>
</feature>
<feature type="compositionally biased region" description="Low complexity" evidence="4">
    <location>
        <begin position="394"/>
        <end position="407"/>
    </location>
</feature>
<protein>
    <recommendedName>
        <fullName evidence="5">PB1 domain-containing protein</fullName>
    </recommendedName>
</protein>
<dbReference type="InterPro" id="IPR043145">
    <property type="entry name" value="Znf_ZZ_sf"/>
</dbReference>
<dbReference type="Proteomes" id="UP000002748">
    <property type="component" value="Unassembled WGS sequence"/>
</dbReference>
<feature type="domain" description="PB1" evidence="5">
    <location>
        <begin position="19"/>
        <end position="111"/>
    </location>
</feature>
<dbReference type="InterPro" id="IPR000270">
    <property type="entry name" value="PB1_dom"/>
</dbReference>
<accession>J4UL63</accession>
<feature type="compositionally biased region" description="Polar residues" evidence="4">
    <location>
        <begin position="408"/>
        <end position="420"/>
    </location>
</feature>
<dbReference type="RefSeq" id="XP_014183699.1">
    <property type="nucleotide sequence ID" value="XM_014328224.1"/>
</dbReference>
<feature type="region of interest" description="Disordered" evidence="4">
    <location>
        <begin position="233"/>
        <end position="255"/>
    </location>
</feature>
<keyword evidence="2" id="KW-0863">Zinc-finger</keyword>
<keyword evidence="3" id="KW-0862">Zinc</keyword>
<dbReference type="HOGENOM" id="CLU_007319_0_0_1"/>
<name>J4UL63_TRIAS</name>
<feature type="compositionally biased region" description="Acidic residues" evidence="4">
    <location>
        <begin position="273"/>
        <end position="287"/>
    </location>
</feature>
<evidence type="ECO:0000259" key="5">
    <source>
        <dbReference type="PROSITE" id="PS51745"/>
    </source>
</evidence>
<dbReference type="GO" id="GO:0008270">
    <property type="term" value="F:zinc ion binding"/>
    <property type="evidence" value="ECO:0007669"/>
    <property type="project" value="UniProtKB-KW"/>
</dbReference>
<dbReference type="SMART" id="SM00291">
    <property type="entry name" value="ZnF_ZZ"/>
    <property type="match status" value="1"/>
</dbReference>
<gene>
    <name evidence="6" type="ORF">A1Q1_03134</name>
</gene>
<feature type="region of interest" description="Disordered" evidence="4">
    <location>
        <begin position="129"/>
        <end position="183"/>
    </location>
</feature>
<evidence type="ECO:0000256" key="4">
    <source>
        <dbReference type="SAM" id="MobiDB-lite"/>
    </source>
</evidence>
<dbReference type="PROSITE" id="PS51745">
    <property type="entry name" value="PB1"/>
    <property type="match status" value="1"/>
</dbReference>
<dbReference type="InterPro" id="IPR053793">
    <property type="entry name" value="PB1-like"/>
</dbReference>
<dbReference type="InterPro" id="IPR000433">
    <property type="entry name" value="Znf_ZZ"/>
</dbReference>
<proteinExistence type="predicted"/>
<dbReference type="VEuPathDB" id="FungiDB:A1Q1_03134"/>
<dbReference type="Pfam" id="PF00569">
    <property type="entry name" value="ZZ"/>
    <property type="match status" value="1"/>
</dbReference>
<sequence>MNGPASSSSPAANGRPNRPLVVKAGYDGATRRVQFPSAATARLESLHSRIEECFSLSAWPFFLSYVDDDGEEYSVRTEDDLTDAIAYFVSGDDDHSSLYSRSGINIPPSKITLRLDVVVEYDGPSLSDTSSIASFPTSDGSSFMSRRSGLSSDSRLSDPYTAHSGSHGYRADPNRLSDYSRSDYTERYDPRYYAASRRSSATSGTQRRPVVDRELASVTDSFESAVIDDGASALTTSTTPNFTQSELGSRWLREQSQIASRMPRLRLRRREFEDGDPDPDASDEEIGDISLVRDARGRPGKHCRQREPAQRPTTGAAETGRRCWTTDSRPRLQCLRTAPRVHASAPDNRLRLAARVPPPSIPSDSDGSDSTAWGPAPVPGAPGDSSACLLQPRSRTASMSTTSSSLSIAVTNGSASSPTAASPRLPDGADEIGFDERQYTRRGYELCPGCIETHGIVHAKAAAKGKSRDRHGRRVRGFRHTFREKIWGNGKWVDVEYAEDSECTICRTPLMHNRFKCVSCSKFDLCRSCYQKVEEIHPVHAFLSLPDKHVVPAPPRVAETRPPRHHGAFCHNVSVMCEGIGAAGDGSHTADHIMIKLARRLRLPPAARATAGFCRTVLLSPKPNRRALSGPARQTTRQLRQLPQPPHGVQPLLGLRVTQLSYPRPAPCVLQVRPAGACAAGESTAASAAAPNVQYKNKVGQVPATAPPTHDPTAYLNDQIRGVWLRCAHCAAGFDMCADAEQVADHDVTHVFVVFKARVDMTRFRQLADLAATHSKPLLNQQVYLS</sequence>
<reference evidence="6 7" key="1">
    <citation type="journal article" date="2012" name="Eukaryot. Cell">
        <title>Draft genome sequence of CBS 2479, the standard type strain of Trichosporon asahii.</title>
        <authorList>
            <person name="Yang R.Y."/>
            <person name="Li H.T."/>
            <person name="Zhu H."/>
            <person name="Zhou G.P."/>
            <person name="Wang M."/>
            <person name="Wang L."/>
        </authorList>
    </citation>
    <scope>NUCLEOTIDE SEQUENCE [LARGE SCALE GENOMIC DNA]</scope>
    <source>
        <strain evidence="7">ATCC 90039 / CBS 2479 / JCM 2466 / KCTC 7840 / NCYC 2677 / UAMH 7654</strain>
    </source>
</reference>
<dbReference type="SUPFAM" id="SSF57850">
    <property type="entry name" value="RING/U-box"/>
    <property type="match status" value="1"/>
</dbReference>
<dbReference type="EMBL" id="ALBS01000021">
    <property type="protein sequence ID" value="EJT52680.1"/>
    <property type="molecule type" value="Genomic_DNA"/>
</dbReference>
<feature type="compositionally biased region" description="Low complexity" evidence="4">
    <location>
        <begin position="1"/>
        <end position="17"/>
    </location>
</feature>
<feature type="region of interest" description="Disordered" evidence="4">
    <location>
        <begin position="1"/>
        <end position="21"/>
    </location>
</feature>
<dbReference type="KEGG" id="tasa:A1Q1_03134"/>
<dbReference type="GeneID" id="25986647"/>
<comment type="caution">
    <text evidence="6">The sequence shown here is derived from an EMBL/GenBank/DDBJ whole genome shotgun (WGS) entry which is preliminary data.</text>
</comment>
<dbReference type="PANTHER" id="PTHR15090">
    <property type="entry name" value="SEQUESTOSOME 1-RELATED"/>
    <property type="match status" value="1"/>
</dbReference>
<evidence type="ECO:0000313" key="7">
    <source>
        <dbReference type="Proteomes" id="UP000002748"/>
    </source>
</evidence>
<dbReference type="OrthoDB" id="661148at2759"/>
<feature type="compositionally biased region" description="Polar residues" evidence="4">
    <location>
        <begin position="129"/>
        <end position="139"/>
    </location>
</feature>
<keyword evidence="1" id="KW-0479">Metal-binding</keyword>
<feature type="compositionally biased region" description="Low complexity" evidence="4">
    <location>
        <begin position="362"/>
        <end position="375"/>
    </location>
</feature>
<dbReference type="Pfam" id="PF00564">
    <property type="entry name" value="PB1"/>
    <property type="match status" value="1"/>
</dbReference>
<dbReference type="SUPFAM" id="SSF54277">
    <property type="entry name" value="CAD &amp; PB1 domains"/>
    <property type="match status" value="1"/>
</dbReference>
<dbReference type="AlphaFoldDB" id="J4UL63"/>
<dbReference type="Gene3D" id="3.30.60.90">
    <property type="match status" value="1"/>
</dbReference>
<evidence type="ECO:0000256" key="1">
    <source>
        <dbReference type="ARBA" id="ARBA00022723"/>
    </source>
</evidence>
<feature type="compositionally biased region" description="Basic and acidic residues" evidence="4">
    <location>
        <begin position="169"/>
        <end position="183"/>
    </location>
</feature>
<evidence type="ECO:0000256" key="2">
    <source>
        <dbReference type="ARBA" id="ARBA00022771"/>
    </source>
</evidence>
<dbReference type="SMART" id="SM00666">
    <property type="entry name" value="PB1"/>
    <property type="match status" value="1"/>
</dbReference>
<feature type="compositionally biased region" description="Low complexity" evidence="4">
    <location>
        <begin position="140"/>
        <end position="158"/>
    </location>
</feature>
<dbReference type="InterPro" id="IPR052260">
    <property type="entry name" value="Autophagy_Rcpt_SigReg"/>
</dbReference>
<dbReference type="CDD" id="cd02249">
    <property type="entry name" value="ZZ"/>
    <property type="match status" value="1"/>
</dbReference>
<dbReference type="Gene3D" id="3.10.20.90">
    <property type="entry name" value="Phosphatidylinositol 3-kinase Catalytic Subunit, Chain A, domain 1"/>
    <property type="match status" value="1"/>
</dbReference>
<organism evidence="6 7">
    <name type="scientific">Trichosporon asahii var. asahii (strain ATCC 90039 / CBS 2479 / JCM 2466 / KCTC 7840 / NBRC 103889/ NCYC 2677 / UAMH 7654)</name>
    <name type="common">Yeast</name>
    <dbReference type="NCBI Taxonomy" id="1186058"/>
    <lineage>
        <taxon>Eukaryota</taxon>
        <taxon>Fungi</taxon>
        <taxon>Dikarya</taxon>
        <taxon>Basidiomycota</taxon>
        <taxon>Agaricomycotina</taxon>
        <taxon>Tremellomycetes</taxon>
        <taxon>Trichosporonales</taxon>
        <taxon>Trichosporonaceae</taxon>
        <taxon>Trichosporon</taxon>
    </lineage>
</organism>
<evidence type="ECO:0000256" key="3">
    <source>
        <dbReference type="ARBA" id="ARBA00022833"/>
    </source>
</evidence>
<evidence type="ECO:0000313" key="6">
    <source>
        <dbReference type="EMBL" id="EJT52680.1"/>
    </source>
</evidence>
<feature type="compositionally biased region" description="Polar residues" evidence="4">
    <location>
        <begin position="233"/>
        <end position="247"/>
    </location>
</feature>